<sequence>MFPVSQTFVADPLPAAGLPHCDTPVDADAAEAGRLAALRDLALLDTPESESFDRITRMAGRLFAAPIAAVSLTDAHRQWFKSHVGTAGREIPRELAPCAEVTARGDVLMVSDLQQDPRFRDSVLARSGIRFYAGAPLVTRDGHTLGAMCVLDQHPREASEDELASLRDLAAMVMAQIELEHDYGRRDPLSGLPNRHQFADDLADLARAHAGAQRVLLLVSLLDPARLQELIGVMGTGCIDSLVQASSRIVKDRSGQGCTAYHVDVVSYAVLLDEAQAGTWTSVMDALSAALSAPVVSNGIPVQMAPVFGVSPLLVGGASADDALRTAISAASDARAADLGCAVYSPASDAANRRRLTLLTDFSTALAGGDALSLVYQPRIDLHSGRCAGAEALLRWRHPVLGDISPAEFVPLVEQTAFARPMTEWVIGAALDQQAAWRAHGAIIPVSVNVSARNLEEADFMPRLADHLARRGLPADGLELELTETALIRNAEHVLAQLEGLRAMGVTIAIDDFGTGYSNFEYLRKLPARAVKLDRSFVGDLGPDIEARALARAMIGIAHDLGLRVVAEGVETQATLDVLRAWHCDEVQGYLTGRPMSADALVCQLDDDH</sequence>
<dbReference type="EMBL" id="JACCJZ010000017">
    <property type="protein sequence ID" value="NYZ63248.1"/>
    <property type="molecule type" value="Genomic_DNA"/>
</dbReference>
<dbReference type="Gene3D" id="3.30.70.270">
    <property type="match status" value="1"/>
</dbReference>
<dbReference type="InterPro" id="IPR001633">
    <property type="entry name" value="EAL_dom"/>
</dbReference>
<dbReference type="Gene3D" id="3.30.450.40">
    <property type="match status" value="1"/>
</dbReference>
<dbReference type="SUPFAM" id="SSF55781">
    <property type="entry name" value="GAF domain-like"/>
    <property type="match status" value="1"/>
</dbReference>
<dbReference type="InterPro" id="IPR043128">
    <property type="entry name" value="Rev_trsase/Diguanyl_cyclase"/>
</dbReference>
<dbReference type="PANTHER" id="PTHR33121:SF19">
    <property type="entry name" value="CYCLIC DI-GMP PHOSPHODIESTERASE PA2567"/>
    <property type="match status" value="1"/>
</dbReference>
<gene>
    <name evidence="2" type="ORF">H0E82_10795</name>
</gene>
<dbReference type="InterPro" id="IPR000160">
    <property type="entry name" value="GGDEF_dom"/>
</dbReference>
<dbReference type="InterPro" id="IPR003018">
    <property type="entry name" value="GAF"/>
</dbReference>
<dbReference type="InterPro" id="IPR050706">
    <property type="entry name" value="Cyclic-di-GMP_PDE-like"/>
</dbReference>
<dbReference type="GO" id="GO:0071111">
    <property type="term" value="F:cyclic-guanylate-specific phosphodiesterase activity"/>
    <property type="evidence" value="ECO:0007669"/>
    <property type="project" value="InterPro"/>
</dbReference>
<feature type="domain" description="EAL" evidence="1">
    <location>
        <begin position="355"/>
        <end position="609"/>
    </location>
</feature>
<dbReference type="InterPro" id="IPR029016">
    <property type="entry name" value="GAF-like_dom_sf"/>
</dbReference>
<protein>
    <submittedName>
        <fullName evidence="2">GGDEF and EAL domain-containing protein</fullName>
    </submittedName>
</protein>
<dbReference type="SMART" id="SM00065">
    <property type="entry name" value="GAF"/>
    <property type="match status" value="1"/>
</dbReference>
<dbReference type="PANTHER" id="PTHR33121">
    <property type="entry name" value="CYCLIC DI-GMP PHOSPHODIESTERASE PDEF"/>
    <property type="match status" value="1"/>
</dbReference>
<evidence type="ECO:0000313" key="2">
    <source>
        <dbReference type="EMBL" id="NYZ63248.1"/>
    </source>
</evidence>
<comment type="caution">
    <text evidence="2">The sequence shown here is derived from an EMBL/GenBank/DDBJ whole genome shotgun (WGS) entry which is preliminary data.</text>
</comment>
<dbReference type="Gene3D" id="3.20.20.450">
    <property type="entry name" value="EAL domain"/>
    <property type="match status" value="1"/>
</dbReference>
<proteinExistence type="predicted"/>
<dbReference type="SMART" id="SM00052">
    <property type="entry name" value="EAL"/>
    <property type="match status" value="1"/>
</dbReference>
<dbReference type="Pfam" id="PF00563">
    <property type="entry name" value="EAL"/>
    <property type="match status" value="1"/>
</dbReference>
<dbReference type="SUPFAM" id="SSF141868">
    <property type="entry name" value="EAL domain-like"/>
    <property type="match status" value="1"/>
</dbReference>
<dbReference type="SMART" id="SM00267">
    <property type="entry name" value="GGDEF"/>
    <property type="match status" value="1"/>
</dbReference>
<dbReference type="InterPro" id="IPR035919">
    <property type="entry name" value="EAL_sf"/>
</dbReference>
<reference evidence="2 3" key="1">
    <citation type="submission" date="2020-07" db="EMBL/GenBank/DDBJ databases">
        <title>isolation of Luteimonas sp. SJ-16.</title>
        <authorList>
            <person name="Huang X.-X."/>
            <person name="Xu L."/>
            <person name="Sun J.-Q."/>
        </authorList>
    </citation>
    <scope>NUCLEOTIDE SEQUENCE [LARGE SCALE GENOMIC DNA]</scope>
    <source>
        <strain evidence="2 3">SJ-16</strain>
    </source>
</reference>
<dbReference type="InterPro" id="IPR029787">
    <property type="entry name" value="Nucleotide_cyclase"/>
</dbReference>
<accession>A0A7Z0U0G0</accession>
<dbReference type="Proteomes" id="UP000589896">
    <property type="component" value="Unassembled WGS sequence"/>
</dbReference>
<dbReference type="CDD" id="cd01948">
    <property type="entry name" value="EAL"/>
    <property type="match status" value="1"/>
</dbReference>
<dbReference type="SUPFAM" id="SSF55073">
    <property type="entry name" value="Nucleotide cyclase"/>
    <property type="match status" value="1"/>
</dbReference>
<evidence type="ECO:0000259" key="1">
    <source>
        <dbReference type="PROSITE" id="PS50883"/>
    </source>
</evidence>
<keyword evidence="3" id="KW-1185">Reference proteome</keyword>
<dbReference type="Pfam" id="PF00990">
    <property type="entry name" value="GGDEF"/>
    <property type="match status" value="1"/>
</dbReference>
<dbReference type="PROSITE" id="PS50883">
    <property type="entry name" value="EAL"/>
    <property type="match status" value="1"/>
</dbReference>
<evidence type="ECO:0000313" key="3">
    <source>
        <dbReference type="Proteomes" id="UP000589896"/>
    </source>
</evidence>
<dbReference type="Pfam" id="PF01590">
    <property type="entry name" value="GAF"/>
    <property type="match status" value="1"/>
</dbReference>
<name>A0A7Z0U0G0_9GAMM</name>
<organism evidence="2 3">
    <name type="scientific">Luteimonas deserti</name>
    <dbReference type="NCBI Taxonomy" id="2752306"/>
    <lineage>
        <taxon>Bacteria</taxon>
        <taxon>Pseudomonadati</taxon>
        <taxon>Pseudomonadota</taxon>
        <taxon>Gammaproteobacteria</taxon>
        <taxon>Lysobacterales</taxon>
        <taxon>Lysobacteraceae</taxon>
        <taxon>Luteimonas</taxon>
    </lineage>
</organism>
<dbReference type="AlphaFoldDB" id="A0A7Z0U0G0"/>